<organism evidence="3 4">
    <name type="scientific">Viridothelium virens</name>
    <name type="common">Speckled blister lichen</name>
    <name type="synonym">Trypethelium virens</name>
    <dbReference type="NCBI Taxonomy" id="1048519"/>
    <lineage>
        <taxon>Eukaryota</taxon>
        <taxon>Fungi</taxon>
        <taxon>Dikarya</taxon>
        <taxon>Ascomycota</taxon>
        <taxon>Pezizomycotina</taxon>
        <taxon>Dothideomycetes</taxon>
        <taxon>Dothideomycetes incertae sedis</taxon>
        <taxon>Trypetheliales</taxon>
        <taxon>Trypetheliaceae</taxon>
        <taxon>Viridothelium</taxon>
    </lineage>
</organism>
<sequence length="68" mass="7368">KLLLQADKVDVDSKDSIGRTPLSWAAEFGHKTMIKLLLRTDQVVVDSMDSAGQTPLFWAVASGHEGSV</sequence>
<evidence type="ECO:0000313" key="3">
    <source>
        <dbReference type="EMBL" id="KAF2228503.1"/>
    </source>
</evidence>
<dbReference type="Pfam" id="PF12796">
    <property type="entry name" value="Ank_2"/>
    <property type="match status" value="1"/>
</dbReference>
<dbReference type="Proteomes" id="UP000800092">
    <property type="component" value="Unassembled WGS sequence"/>
</dbReference>
<reference evidence="3" key="1">
    <citation type="journal article" date="2020" name="Stud. Mycol.">
        <title>101 Dothideomycetes genomes: a test case for predicting lifestyles and emergence of pathogens.</title>
        <authorList>
            <person name="Haridas S."/>
            <person name="Albert R."/>
            <person name="Binder M."/>
            <person name="Bloem J."/>
            <person name="Labutti K."/>
            <person name="Salamov A."/>
            <person name="Andreopoulos B."/>
            <person name="Baker S."/>
            <person name="Barry K."/>
            <person name="Bills G."/>
            <person name="Bluhm B."/>
            <person name="Cannon C."/>
            <person name="Castanera R."/>
            <person name="Culley D."/>
            <person name="Daum C."/>
            <person name="Ezra D."/>
            <person name="Gonzalez J."/>
            <person name="Henrissat B."/>
            <person name="Kuo A."/>
            <person name="Liang C."/>
            <person name="Lipzen A."/>
            <person name="Lutzoni F."/>
            <person name="Magnuson J."/>
            <person name="Mondo S."/>
            <person name="Nolan M."/>
            <person name="Ohm R."/>
            <person name="Pangilinan J."/>
            <person name="Park H.-J."/>
            <person name="Ramirez L."/>
            <person name="Alfaro M."/>
            <person name="Sun H."/>
            <person name="Tritt A."/>
            <person name="Yoshinaga Y."/>
            <person name="Zwiers L.-H."/>
            <person name="Turgeon B."/>
            <person name="Goodwin S."/>
            <person name="Spatafora J."/>
            <person name="Crous P."/>
            <person name="Grigoriev I."/>
        </authorList>
    </citation>
    <scope>NUCLEOTIDE SEQUENCE</scope>
    <source>
        <strain evidence="3">Tuck. ex Michener</strain>
    </source>
</reference>
<dbReference type="AlphaFoldDB" id="A0A6A6GT53"/>
<dbReference type="PANTHER" id="PTHR24198">
    <property type="entry name" value="ANKYRIN REPEAT AND PROTEIN KINASE DOMAIN-CONTAINING PROTEIN"/>
    <property type="match status" value="1"/>
</dbReference>
<evidence type="ECO:0000313" key="4">
    <source>
        <dbReference type="Proteomes" id="UP000800092"/>
    </source>
</evidence>
<evidence type="ECO:0000256" key="2">
    <source>
        <dbReference type="ARBA" id="ARBA00023043"/>
    </source>
</evidence>
<dbReference type="InterPro" id="IPR002110">
    <property type="entry name" value="Ankyrin_rpt"/>
</dbReference>
<dbReference type="PANTHER" id="PTHR24198:SF165">
    <property type="entry name" value="ANKYRIN REPEAT-CONTAINING PROTEIN-RELATED"/>
    <property type="match status" value="1"/>
</dbReference>
<evidence type="ECO:0000256" key="1">
    <source>
        <dbReference type="ARBA" id="ARBA00022737"/>
    </source>
</evidence>
<accession>A0A6A6GT53</accession>
<name>A0A6A6GT53_VIRVR</name>
<keyword evidence="4" id="KW-1185">Reference proteome</keyword>
<keyword evidence="2" id="KW-0040">ANK repeat</keyword>
<feature type="non-terminal residue" evidence="3">
    <location>
        <position position="68"/>
    </location>
</feature>
<dbReference type="Gene3D" id="1.25.40.20">
    <property type="entry name" value="Ankyrin repeat-containing domain"/>
    <property type="match status" value="1"/>
</dbReference>
<keyword evidence="1" id="KW-0677">Repeat</keyword>
<dbReference type="SUPFAM" id="SSF48403">
    <property type="entry name" value="Ankyrin repeat"/>
    <property type="match status" value="1"/>
</dbReference>
<dbReference type="EMBL" id="ML991924">
    <property type="protein sequence ID" value="KAF2228503.1"/>
    <property type="molecule type" value="Genomic_DNA"/>
</dbReference>
<feature type="non-terminal residue" evidence="3">
    <location>
        <position position="1"/>
    </location>
</feature>
<proteinExistence type="predicted"/>
<protein>
    <submittedName>
        <fullName evidence="3">Uncharacterized protein</fullName>
    </submittedName>
</protein>
<dbReference type="OrthoDB" id="341259at2759"/>
<gene>
    <name evidence="3" type="ORF">EV356DRAFT_416953</name>
</gene>
<dbReference type="InterPro" id="IPR036770">
    <property type="entry name" value="Ankyrin_rpt-contain_sf"/>
</dbReference>